<name>A0A1J4JL25_9EUKA</name>
<dbReference type="Pfam" id="PF00069">
    <property type="entry name" value="Pkinase"/>
    <property type="match status" value="1"/>
</dbReference>
<evidence type="ECO:0000256" key="1">
    <source>
        <dbReference type="ARBA" id="ARBA00012513"/>
    </source>
</evidence>
<keyword evidence="2" id="KW-0723">Serine/threonine-protein kinase</keyword>
<comment type="catalytic activity">
    <reaction evidence="7">
        <text>L-threonyl-[protein] + ATP = O-phospho-L-threonyl-[protein] + ADP + H(+)</text>
        <dbReference type="Rhea" id="RHEA:46608"/>
        <dbReference type="Rhea" id="RHEA-COMP:11060"/>
        <dbReference type="Rhea" id="RHEA-COMP:11605"/>
        <dbReference type="ChEBI" id="CHEBI:15378"/>
        <dbReference type="ChEBI" id="CHEBI:30013"/>
        <dbReference type="ChEBI" id="CHEBI:30616"/>
        <dbReference type="ChEBI" id="CHEBI:61977"/>
        <dbReference type="ChEBI" id="CHEBI:456216"/>
        <dbReference type="EC" id="2.7.11.1"/>
    </reaction>
</comment>
<dbReference type="InterPro" id="IPR050236">
    <property type="entry name" value="Ser_Thr_kinase_AGC"/>
</dbReference>
<proteinExistence type="predicted"/>
<dbReference type="GO" id="GO:0004674">
    <property type="term" value="F:protein serine/threonine kinase activity"/>
    <property type="evidence" value="ECO:0007669"/>
    <property type="project" value="UniProtKB-KW"/>
</dbReference>
<evidence type="ECO:0000256" key="7">
    <source>
        <dbReference type="ARBA" id="ARBA00047899"/>
    </source>
</evidence>
<comment type="catalytic activity">
    <reaction evidence="8">
        <text>L-seryl-[protein] + ATP = O-phospho-L-seryl-[protein] + ADP + H(+)</text>
        <dbReference type="Rhea" id="RHEA:17989"/>
        <dbReference type="Rhea" id="RHEA-COMP:9863"/>
        <dbReference type="Rhea" id="RHEA-COMP:11604"/>
        <dbReference type="ChEBI" id="CHEBI:15378"/>
        <dbReference type="ChEBI" id="CHEBI:29999"/>
        <dbReference type="ChEBI" id="CHEBI:30616"/>
        <dbReference type="ChEBI" id="CHEBI:83421"/>
        <dbReference type="ChEBI" id="CHEBI:456216"/>
        <dbReference type="EC" id="2.7.11.1"/>
    </reaction>
</comment>
<keyword evidence="11" id="KW-1185">Reference proteome</keyword>
<dbReference type="PROSITE" id="PS50011">
    <property type="entry name" value="PROTEIN_KINASE_DOM"/>
    <property type="match status" value="1"/>
</dbReference>
<dbReference type="EC" id="2.7.11.1" evidence="1"/>
<organism evidence="10 11">
    <name type="scientific">Tritrichomonas foetus</name>
    <dbReference type="NCBI Taxonomy" id="1144522"/>
    <lineage>
        <taxon>Eukaryota</taxon>
        <taxon>Metamonada</taxon>
        <taxon>Parabasalia</taxon>
        <taxon>Tritrichomonadida</taxon>
        <taxon>Tritrichomonadidae</taxon>
        <taxon>Tritrichomonas</taxon>
    </lineage>
</organism>
<dbReference type="AlphaFoldDB" id="A0A1J4JL25"/>
<evidence type="ECO:0000256" key="3">
    <source>
        <dbReference type="ARBA" id="ARBA00022679"/>
    </source>
</evidence>
<dbReference type="InterPro" id="IPR000719">
    <property type="entry name" value="Prot_kinase_dom"/>
</dbReference>
<dbReference type="PANTHER" id="PTHR24356:SF1">
    <property type="entry name" value="SERINE_THREONINE-PROTEIN KINASE GREATWALL"/>
    <property type="match status" value="1"/>
</dbReference>
<evidence type="ECO:0000259" key="9">
    <source>
        <dbReference type="PROSITE" id="PS50011"/>
    </source>
</evidence>
<dbReference type="EMBL" id="MLAK01001008">
    <property type="protein sequence ID" value="OHS99369.1"/>
    <property type="molecule type" value="Genomic_DNA"/>
</dbReference>
<evidence type="ECO:0000256" key="5">
    <source>
        <dbReference type="ARBA" id="ARBA00022777"/>
    </source>
</evidence>
<gene>
    <name evidence="10" type="ORF">TRFO_34180</name>
</gene>
<keyword evidence="3" id="KW-0808">Transferase</keyword>
<sequence>MIGLLKLHHDGIEINYWFCKTRNAFLIQSLIPESHVDGHRKIYLKDICNIIPNQEATKDYAFKIVLVDNTELEMRTTSFSDLNKWTTALLFDDLSMSIISFHSFKVYGEIKSDWKSRISYVKRNGKEFVIKSIGKCIHASGRNGNKIKSERNILTRIKSPFIIKLYATFTQDESYNFVYEYVECGNLKEVLRNYSISMHQIKLYLFEIAIAILHLHEKRIIHQNLKPEHVLIAKTGHIKLTGLSNATYHGSCFKNNDISVSYYTSPEVILKGDIDYQQIGDHLVQ</sequence>
<evidence type="ECO:0000256" key="6">
    <source>
        <dbReference type="ARBA" id="ARBA00022840"/>
    </source>
</evidence>
<dbReference type="OrthoDB" id="10261027at2759"/>
<dbReference type="PANTHER" id="PTHR24356">
    <property type="entry name" value="SERINE/THREONINE-PROTEIN KINASE"/>
    <property type="match status" value="1"/>
</dbReference>
<dbReference type="GeneID" id="94844224"/>
<dbReference type="SUPFAM" id="SSF56112">
    <property type="entry name" value="Protein kinase-like (PK-like)"/>
    <property type="match status" value="1"/>
</dbReference>
<dbReference type="Gene3D" id="3.30.200.20">
    <property type="entry name" value="Phosphorylase Kinase, domain 1"/>
    <property type="match status" value="1"/>
</dbReference>
<keyword evidence="6" id="KW-0067">ATP-binding</keyword>
<accession>A0A1J4JL25</accession>
<protein>
    <recommendedName>
        <fullName evidence="1">non-specific serine/threonine protein kinase</fullName>
        <ecNumber evidence="1">2.7.11.1</ecNumber>
    </recommendedName>
</protein>
<evidence type="ECO:0000313" key="11">
    <source>
        <dbReference type="Proteomes" id="UP000179807"/>
    </source>
</evidence>
<keyword evidence="4" id="KW-0547">Nucleotide-binding</keyword>
<evidence type="ECO:0000256" key="4">
    <source>
        <dbReference type="ARBA" id="ARBA00022741"/>
    </source>
</evidence>
<feature type="domain" description="Protein kinase" evidence="9">
    <location>
        <begin position="104"/>
        <end position="285"/>
    </location>
</feature>
<dbReference type="Proteomes" id="UP000179807">
    <property type="component" value="Unassembled WGS sequence"/>
</dbReference>
<dbReference type="Gene3D" id="1.10.510.10">
    <property type="entry name" value="Transferase(Phosphotransferase) domain 1"/>
    <property type="match status" value="1"/>
</dbReference>
<evidence type="ECO:0000256" key="8">
    <source>
        <dbReference type="ARBA" id="ARBA00048679"/>
    </source>
</evidence>
<dbReference type="InterPro" id="IPR011009">
    <property type="entry name" value="Kinase-like_dom_sf"/>
</dbReference>
<dbReference type="CDD" id="cd00821">
    <property type="entry name" value="PH"/>
    <property type="match status" value="1"/>
</dbReference>
<dbReference type="GO" id="GO:0005524">
    <property type="term" value="F:ATP binding"/>
    <property type="evidence" value="ECO:0007669"/>
    <property type="project" value="UniProtKB-KW"/>
</dbReference>
<dbReference type="RefSeq" id="XP_068352506.1">
    <property type="nucleotide sequence ID" value="XM_068509520.1"/>
</dbReference>
<evidence type="ECO:0000256" key="2">
    <source>
        <dbReference type="ARBA" id="ARBA00022527"/>
    </source>
</evidence>
<dbReference type="VEuPathDB" id="TrichDB:TRFO_34180"/>
<keyword evidence="5" id="KW-0418">Kinase</keyword>
<comment type="caution">
    <text evidence="10">The sequence shown here is derived from an EMBL/GenBank/DDBJ whole genome shotgun (WGS) entry which is preliminary data.</text>
</comment>
<evidence type="ECO:0000313" key="10">
    <source>
        <dbReference type="EMBL" id="OHS99369.1"/>
    </source>
</evidence>
<reference evidence="10" key="1">
    <citation type="submission" date="2016-10" db="EMBL/GenBank/DDBJ databases">
        <authorList>
            <person name="Benchimol M."/>
            <person name="Almeida L.G."/>
            <person name="Vasconcelos A.T."/>
            <person name="Perreira-Neves A."/>
            <person name="Rosa I.A."/>
            <person name="Tasca T."/>
            <person name="Bogo M.R."/>
            <person name="de Souza W."/>
        </authorList>
    </citation>
    <scope>NUCLEOTIDE SEQUENCE [LARGE SCALE GENOMIC DNA]</scope>
    <source>
        <strain evidence="10">K</strain>
    </source>
</reference>